<sequence length="472" mass="51376">MATLCRPEVAVPEHVVTAEETLDTARTVLAGHPQLDLVLRLITNTGVRTRRLVRPLEQTLRHQGFEARNLLYEKEAKRRLPDVIEGALAHAGLGARDIDMLVYVSCTGFMMPSMTAHLINTMGMRPGTRQLPIAQLGCAAGGAAVNRPHDFVTAYPGGNIASSVVFDALARLFAEGGPQAGARGLLAGFGPGITAEISLGTWSAPRCPPQVPGGRGFPRPGGRGASCTETPARTWAPGPVLRSWGGTVRGTREWQRVEIERPGRPEDLPAAGLLWARWALAAVLEADEEGENTPFVHRSGAWIDEEGLHLDDGGCTWWTLAPRGEGRYVLYGEDESSGVKWHEPAIDMLAQAPEWLPFERLRSLLEGWELGCVYWYEDGTWARAPYPAGLSDDGLDCGMRRYAVRAEAVNRLVYSDRGVPRECAQRLMEAAEAYRVTAAEIEAALEGAQEYTAADREAVLRALERTGLSGPR</sequence>
<proteinExistence type="predicted"/>
<evidence type="ECO:0000259" key="3">
    <source>
        <dbReference type="Pfam" id="PF08392"/>
    </source>
</evidence>
<dbReference type="InterPro" id="IPR013601">
    <property type="entry name" value="FAE1_typ3_polyketide_synth"/>
</dbReference>
<dbReference type="Gene3D" id="3.40.47.10">
    <property type="match status" value="1"/>
</dbReference>
<accession>A0ABP3F7R6</accession>
<name>A0ABP3F7R6_9ACTN</name>
<keyword evidence="2" id="KW-0012">Acyltransferase</keyword>
<evidence type="ECO:0000313" key="5">
    <source>
        <dbReference type="Proteomes" id="UP001501867"/>
    </source>
</evidence>
<gene>
    <name evidence="4" type="ORF">GCM10010302_44100</name>
</gene>
<dbReference type="InterPro" id="IPR016039">
    <property type="entry name" value="Thiolase-like"/>
</dbReference>
<reference evidence="5" key="1">
    <citation type="journal article" date="2019" name="Int. J. Syst. Evol. Microbiol.">
        <title>The Global Catalogue of Microorganisms (GCM) 10K type strain sequencing project: providing services to taxonomists for standard genome sequencing and annotation.</title>
        <authorList>
            <consortium name="The Broad Institute Genomics Platform"/>
            <consortium name="The Broad Institute Genome Sequencing Center for Infectious Disease"/>
            <person name="Wu L."/>
            <person name="Ma J."/>
        </authorList>
    </citation>
    <scope>NUCLEOTIDE SEQUENCE [LARGE SCALE GENOMIC DNA]</scope>
    <source>
        <strain evidence="5">JCM 4505</strain>
    </source>
</reference>
<keyword evidence="5" id="KW-1185">Reference proteome</keyword>
<dbReference type="PANTHER" id="PTHR11877">
    <property type="entry name" value="HYDROXYMETHYLGLUTARYL-COA SYNTHASE"/>
    <property type="match status" value="1"/>
</dbReference>
<evidence type="ECO:0000256" key="1">
    <source>
        <dbReference type="ARBA" id="ARBA00022679"/>
    </source>
</evidence>
<dbReference type="InterPro" id="IPR011141">
    <property type="entry name" value="Polyketide_synthase_type-III"/>
</dbReference>
<dbReference type="Pfam" id="PF08392">
    <property type="entry name" value="FAE1_CUT1_RppA"/>
    <property type="match status" value="1"/>
</dbReference>
<comment type="caution">
    <text evidence="4">The sequence shown here is derived from an EMBL/GenBank/DDBJ whole genome shotgun (WGS) entry which is preliminary data.</text>
</comment>
<protein>
    <recommendedName>
        <fullName evidence="3">FAE domain-containing protein</fullName>
    </recommendedName>
</protein>
<dbReference type="SUPFAM" id="SSF53901">
    <property type="entry name" value="Thiolase-like"/>
    <property type="match status" value="2"/>
</dbReference>
<keyword evidence="1" id="KW-0808">Transferase</keyword>
<dbReference type="PANTHER" id="PTHR11877:SF99">
    <property type="entry name" value="1,3,6,8-TETRAHYDROXYNAPHTHALENE SYNTHASE"/>
    <property type="match status" value="1"/>
</dbReference>
<evidence type="ECO:0000256" key="2">
    <source>
        <dbReference type="ARBA" id="ARBA00023315"/>
    </source>
</evidence>
<organism evidence="4 5">
    <name type="scientific">Streptomyces polychromogenes</name>
    <dbReference type="NCBI Taxonomy" id="67342"/>
    <lineage>
        <taxon>Bacteria</taxon>
        <taxon>Bacillati</taxon>
        <taxon>Actinomycetota</taxon>
        <taxon>Actinomycetes</taxon>
        <taxon>Kitasatosporales</taxon>
        <taxon>Streptomycetaceae</taxon>
        <taxon>Streptomyces</taxon>
    </lineage>
</organism>
<evidence type="ECO:0000313" key="4">
    <source>
        <dbReference type="EMBL" id="GAA0300704.1"/>
    </source>
</evidence>
<dbReference type="EMBL" id="BAAABV010000021">
    <property type="protein sequence ID" value="GAA0300704.1"/>
    <property type="molecule type" value="Genomic_DNA"/>
</dbReference>
<dbReference type="Proteomes" id="UP001501867">
    <property type="component" value="Unassembled WGS sequence"/>
</dbReference>
<feature type="domain" description="FAE" evidence="3">
    <location>
        <begin position="29"/>
        <end position="156"/>
    </location>
</feature>